<dbReference type="Proteomes" id="UP000492821">
    <property type="component" value="Unassembled WGS sequence"/>
</dbReference>
<evidence type="ECO:0000313" key="1">
    <source>
        <dbReference type="Proteomes" id="UP000492821"/>
    </source>
</evidence>
<reference evidence="1" key="1">
    <citation type="journal article" date="2013" name="Genetics">
        <title>The draft genome and transcriptome of Panagrellus redivivus are shaped by the harsh demands of a free-living lifestyle.</title>
        <authorList>
            <person name="Srinivasan J."/>
            <person name="Dillman A.R."/>
            <person name="Macchietto M.G."/>
            <person name="Heikkinen L."/>
            <person name="Lakso M."/>
            <person name="Fracchia K.M."/>
            <person name="Antoshechkin I."/>
            <person name="Mortazavi A."/>
            <person name="Wong G."/>
            <person name="Sternberg P.W."/>
        </authorList>
    </citation>
    <scope>NUCLEOTIDE SEQUENCE [LARGE SCALE GENOMIC DNA]</scope>
    <source>
        <strain evidence="1">MT8872</strain>
    </source>
</reference>
<keyword evidence="1" id="KW-1185">Reference proteome</keyword>
<accession>A0A7E4W8V5</accession>
<dbReference type="AlphaFoldDB" id="A0A7E4W8V5"/>
<name>A0A7E4W8V5_PANRE</name>
<dbReference type="WBParaSite" id="Pan_g7838.t1">
    <property type="protein sequence ID" value="Pan_g7838.t1"/>
    <property type="gene ID" value="Pan_g7838"/>
</dbReference>
<organism evidence="1 2">
    <name type="scientific">Panagrellus redivivus</name>
    <name type="common">Microworm</name>
    <dbReference type="NCBI Taxonomy" id="6233"/>
    <lineage>
        <taxon>Eukaryota</taxon>
        <taxon>Metazoa</taxon>
        <taxon>Ecdysozoa</taxon>
        <taxon>Nematoda</taxon>
        <taxon>Chromadorea</taxon>
        <taxon>Rhabditida</taxon>
        <taxon>Tylenchina</taxon>
        <taxon>Panagrolaimomorpha</taxon>
        <taxon>Panagrolaimoidea</taxon>
        <taxon>Panagrolaimidae</taxon>
        <taxon>Panagrellus</taxon>
    </lineage>
</organism>
<reference evidence="2" key="2">
    <citation type="submission" date="2020-10" db="UniProtKB">
        <authorList>
            <consortium name="WormBaseParasite"/>
        </authorList>
    </citation>
    <scope>IDENTIFICATION</scope>
</reference>
<proteinExistence type="predicted"/>
<sequence>MSPNFNDSVIQRFTYDWLIRFAELDPIQPYYRDNAVLEVFDFVLSMPVRRTSYILLRFLQAKPLSLSMAIVAKYERAGRQTSGYRPTSTFNAIHVSAINGQYKFKFLQASYNHHLLFD</sequence>
<protein>
    <submittedName>
        <fullName evidence="2">Uncharacterized protein</fullName>
    </submittedName>
</protein>
<evidence type="ECO:0000313" key="2">
    <source>
        <dbReference type="WBParaSite" id="Pan_g7838.t1"/>
    </source>
</evidence>